<protein>
    <recommendedName>
        <fullName evidence="3">Repeat domain-containing protein</fullName>
    </recommendedName>
</protein>
<dbReference type="Proteomes" id="UP000242610">
    <property type="component" value="Unassembled WGS sequence"/>
</dbReference>
<organism evidence="1 2">
    <name type="scientific">Bifidobacterium commune</name>
    <dbReference type="NCBI Taxonomy" id="1505727"/>
    <lineage>
        <taxon>Bacteria</taxon>
        <taxon>Bacillati</taxon>
        <taxon>Actinomycetota</taxon>
        <taxon>Actinomycetes</taxon>
        <taxon>Bifidobacteriales</taxon>
        <taxon>Bifidobacteriaceae</taxon>
        <taxon>Bifidobacterium</taxon>
    </lineage>
</organism>
<accession>A0A1C4H0T4</accession>
<evidence type="ECO:0008006" key="3">
    <source>
        <dbReference type="Google" id="ProtNLM"/>
    </source>
</evidence>
<dbReference type="STRING" id="1505727.GA0061077_0289"/>
<evidence type="ECO:0000313" key="1">
    <source>
        <dbReference type="EMBL" id="SCC78497.1"/>
    </source>
</evidence>
<dbReference type="AlphaFoldDB" id="A0A1C4H0T4"/>
<sequence>MRFSKVFKDELDHGYAILRMNELGRDFVLIASEEDRPCYAYDLDDDCRRIVVWPDVGGTMTMVQLPGTLDFLATQRFYPGFNSKSCRIVHAHFNGENWDVNPIADTPYIHRFDIIQHDGGYWFIGCSIANSKQFTDDWSDPGRVFVGEYDAVVDCLKDIRDLDVRITKNHGYRREMPTTSLITGREGIFRLHYPQGKQDWRLEHLADEETSDIAMIDIDGDGHQEYLAIQGFHGDHLRLYDDRFHTLDVTESNSPFGHAIDSQMLFGAPYFLFGYRGGDQDLMSIQAPDRVVRKNIVETGVGPSNVTVFRKDGKDYLLSANRESNSLAIYHIVNEGN</sequence>
<proteinExistence type="predicted"/>
<evidence type="ECO:0000313" key="2">
    <source>
        <dbReference type="Proteomes" id="UP000242610"/>
    </source>
</evidence>
<name>A0A1C4H0T4_9BIFI</name>
<dbReference type="EMBL" id="FMBL01000001">
    <property type="protein sequence ID" value="SCC78497.1"/>
    <property type="molecule type" value="Genomic_DNA"/>
</dbReference>
<gene>
    <name evidence="1" type="ORF">GA0061077_0289</name>
</gene>
<dbReference type="RefSeq" id="WP_183193098.1">
    <property type="nucleotide sequence ID" value="NZ_FMBL01000001.1"/>
</dbReference>
<keyword evidence="2" id="KW-1185">Reference proteome</keyword>
<reference evidence="2" key="1">
    <citation type="submission" date="2016-08" db="EMBL/GenBank/DDBJ databases">
        <authorList>
            <person name="Varghese N."/>
            <person name="Submissions Spin"/>
        </authorList>
    </citation>
    <scope>NUCLEOTIDE SEQUENCE [LARGE SCALE GENOMIC DNA]</scope>
    <source>
        <strain evidence="2">R-52791</strain>
    </source>
</reference>